<keyword evidence="2" id="KW-1185">Reference proteome</keyword>
<dbReference type="Proteomes" id="UP000826195">
    <property type="component" value="Unassembled WGS sequence"/>
</dbReference>
<proteinExistence type="predicted"/>
<name>A0AAV7IC44_COTGL</name>
<gene>
    <name evidence="1" type="ORF">KQX54_007692</name>
</gene>
<reference evidence="1 2" key="1">
    <citation type="journal article" date="2021" name="J. Hered.">
        <title>A chromosome-level genome assembly of the parasitoid wasp, Cotesia glomerata (Hymenoptera: Braconidae).</title>
        <authorList>
            <person name="Pinto B.J."/>
            <person name="Weis J.J."/>
            <person name="Gamble T."/>
            <person name="Ode P.J."/>
            <person name="Paul R."/>
            <person name="Zaspel J.M."/>
        </authorList>
    </citation>
    <scope>NUCLEOTIDE SEQUENCE [LARGE SCALE GENOMIC DNA]</scope>
    <source>
        <strain evidence="1">CgM1</strain>
    </source>
</reference>
<dbReference type="AlphaFoldDB" id="A0AAV7IC44"/>
<dbReference type="EMBL" id="JAHXZJ010000747">
    <property type="protein sequence ID" value="KAH0557533.1"/>
    <property type="molecule type" value="Genomic_DNA"/>
</dbReference>
<comment type="caution">
    <text evidence="1">The sequence shown here is derived from an EMBL/GenBank/DDBJ whole genome shotgun (WGS) entry which is preliminary data.</text>
</comment>
<protein>
    <submittedName>
        <fullName evidence="1">Uncharacterized protein</fullName>
    </submittedName>
</protein>
<evidence type="ECO:0000313" key="2">
    <source>
        <dbReference type="Proteomes" id="UP000826195"/>
    </source>
</evidence>
<accession>A0AAV7IC44</accession>
<sequence>MKLITNCIRIVLITLKREGLYSCCYLKMSFQGYNLKPLCGKNLKDVLTERRRRIITWKLKINTAVYKFTIVKIHIQKTSREKNQCKLCKSDKSGVHIKNWKFLALVDDESRHFEKSIEIPQLCIPWQLGENYYQQGSWKVRQDPPSLRSLTCAFILTHCDKLPKTIDLNHLSFLMQFNPTTKIIEMKNSPTLDFGIVEHPMTVKDVRKDNFWGVGIHYFPYYPPTLYHAEGKIPYDDQN</sequence>
<organism evidence="1 2">
    <name type="scientific">Cotesia glomerata</name>
    <name type="common">Lepidopteran parasitic wasp</name>
    <name type="synonym">Apanteles glomeratus</name>
    <dbReference type="NCBI Taxonomy" id="32391"/>
    <lineage>
        <taxon>Eukaryota</taxon>
        <taxon>Metazoa</taxon>
        <taxon>Ecdysozoa</taxon>
        <taxon>Arthropoda</taxon>
        <taxon>Hexapoda</taxon>
        <taxon>Insecta</taxon>
        <taxon>Pterygota</taxon>
        <taxon>Neoptera</taxon>
        <taxon>Endopterygota</taxon>
        <taxon>Hymenoptera</taxon>
        <taxon>Apocrita</taxon>
        <taxon>Ichneumonoidea</taxon>
        <taxon>Braconidae</taxon>
        <taxon>Microgastrinae</taxon>
        <taxon>Cotesia</taxon>
    </lineage>
</organism>
<evidence type="ECO:0000313" key="1">
    <source>
        <dbReference type="EMBL" id="KAH0557533.1"/>
    </source>
</evidence>